<dbReference type="GO" id="GO:0032221">
    <property type="term" value="C:Rpd3S complex"/>
    <property type="evidence" value="ECO:0007669"/>
    <property type="project" value="TreeGrafter"/>
</dbReference>
<reference evidence="15" key="1">
    <citation type="journal article" date="2023" name="BMC Genomics">
        <title>Chromosome-level genome assemblies of Cutaneotrichosporon spp. (Trichosporonales, Basidiomycota) reveal imbalanced evolution between nucleotide sequences and chromosome synteny.</title>
        <authorList>
            <person name="Kobayashi Y."/>
            <person name="Kayamori A."/>
            <person name="Aoki K."/>
            <person name="Shiwa Y."/>
            <person name="Matsutani M."/>
            <person name="Fujita N."/>
            <person name="Sugita T."/>
            <person name="Iwasaki W."/>
            <person name="Tanaka N."/>
            <person name="Takashima M."/>
        </authorList>
    </citation>
    <scope>NUCLEOTIDE SEQUENCE</scope>
    <source>
        <strain evidence="15">HIS019</strain>
    </source>
</reference>
<dbReference type="SMART" id="SM00298">
    <property type="entry name" value="CHROMO"/>
    <property type="match status" value="1"/>
</dbReference>
<dbReference type="GO" id="GO:0006281">
    <property type="term" value="P:DNA repair"/>
    <property type="evidence" value="ECO:0007669"/>
    <property type="project" value="UniProtKB-KW"/>
</dbReference>
<gene>
    <name evidence="15" type="primary">EAF3</name>
    <name evidence="15" type="ORF">CcaverHIS019_0501100</name>
</gene>
<evidence type="ECO:0000313" key="15">
    <source>
        <dbReference type="EMBL" id="BEI92482.1"/>
    </source>
</evidence>
<keyword evidence="10" id="KW-0539">Nucleus</keyword>
<feature type="compositionally biased region" description="Basic and acidic residues" evidence="13">
    <location>
        <begin position="106"/>
        <end position="130"/>
    </location>
</feature>
<proteinExistence type="inferred from homology"/>
<dbReference type="Proteomes" id="UP001233271">
    <property type="component" value="Chromosome 5"/>
</dbReference>
<dbReference type="GeneID" id="85496352"/>
<evidence type="ECO:0000259" key="14">
    <source>
        <dbReference type="SMART" id="SM00298"/>
    </source>
</evidence>
<dbReference type="InterPro" id="IPR008676">
    <property type="entry name" value="MRG"/>
</dbReference>
<keyword evidence="8" id="KW-0804">Transcription</keyword>
<comment type="function">
    <text evidence="11">Involved in deacetylation of histones, chromatin assembly and chromosome segregation. May act as a transcriptional oscillator, directing histone deacetylases to specific chromosomal domains. Component of the NuA4 histone acetyltransferase complex which is involved in transcriptional activation of selected genes principally by acetylation of nucleosomal histone H4 and H2A. The NuA4 complex is also involved in DNA repair.</text>
</comment>
<dbReference type="InterPro" id="IPR053820">
    <property type="entry name" value="MSL3_chromo-like"/>
</dbReference>
<evidence type="ECO:0000256" key="8">
    <source>
        <dbReference type="ARBA" id="ARBA00023163"/>
    </source>
</evidence>
<dbReference type="GO" id="GO:0035267">
    <property type="term" value="C:NuA4 histone acetyltransferase complex"/>
    <property type="evidence" value="ECO:0007669"/>
    <property type="project" value="TreeGrafter"/>
</dbReference>
<dbReference type="EMBL" id="AP028216">
    <property type="protein sequence ID" value="BEI92482.1"/>
    <property type="molecule type" value="Genomic_DNA"/>
</dbReference>
<dbReference type="Pfam" id="PF22732">
    <property type="entry name" value="MSL3_chromo-like"/>
    <property type="match status" value="1"/>
</dbReference>
<protein>
    <recommendedName>
        <fullName evidence="4">Chromatin modification-related protein EAF3</fullName>
    </recommendedName>
    <alternativeName>
        <fullName evidence="12">Chromatin modification-related protein eaf3</fullName>
    </alternativeName>
</protein>
<keyword evidence="9" id="KW-0234">DNA repair</keyword>
<dbReference type="Pfam" id="PF05712">
    <property type="entry name" value="MRG"/>
    <property type="match status" value="1"/>
</dbReference>
<dbReference type="PIRSF" id="PIRSF038133">
    <property type="entry name" value="HAT_Nua4_EAF3/MRG15"/>
    <property type="match status" value="1"/>
</dbReference>
<dbReference type="KEGG" id="ccac:CcaHIS019_0501100"/>
<dbReference type="PROSITE" id="PS51640">
    <property type="entry name" value="MRG"/>
    <property type="match status" value="1"/>
</dbReference>
<accession>A0AA48L5V1</accession>
<feature type="region of interest" description="Disordered" evidence="13">
    <location>
        <begin position="99"/>
        <end position="130"/>
    </location>
</feature>
<dbReference type="InterPro" id="IPR016197">
    <property type="entry name" value="Chromo-like_dom_sf"/>
</dbReference>
<name>A0AA48L5V1_9TREE</name>
<keyword evidence="16" id="KW-1185">Reference proteome</keyword>
<evidence type="ECO:0000256" key="12">
    <source>
        <dbReference type="ARBA" id="ARBA00072864"/>
    </source>
</evidence>
<comment type="subcellular location">
    <subcellularLocation>
        <location evidence="1">Nucleus</location>
    </subcellularLocation>
</comment>
<evidence type="ECO:0000256" key="6">
    <source>
        <dbReference type="ARBA" id="ARBA00022853"/>
    </source>
</evidence>
<feature type="domain" description="Chromo" evidence="14">
    <location>
        <begin position="28"/>
        <end position="89"/>
    </location>
</feature>
<dbReference type="FunFam" id="1.10.274.30:FF:000004">
    <property type="entry name" value="Putative Chromatin modification-related protein eaf3"/>
    <property type="match status" value="1"/>
</dbReference>
<dbReference type="Gene3D" id="1.10.274.30">
    <property type="entry name" value="MRG domain"/>
    <property type="match status" value="1"/>
</dbReference>
<keyword evidence="6" id="KW-0156">Chromatin regulator</keyword>
<dbReference type="Gene3D" id="2.30.30.140">
    <property type="match status" value="1"/>
</dbReference>
<evidence type="ECO:0000256" key="2">
    <source>
        <dbReference type="ARBA" id="ARBA00009093"/>
    </source>
</evidence>
<dbReference type="GO" id="GO:0006338">
    <property type="term" value="P:chromatin remodeling"/>
    <property type="evidence" value="ECO:0007669"/>
    <property type="project" value="UniProtKB-ARBA"/>
</dbReference>
<evidence type="ECO:0000256" key="7">
    <source>
        <dbReference type="ARBA" id="ARBA00023015"/>
    </source>
</evidence>
<evidence type="ECO:0000256" key="10">
    <source>
        <dbReference type="ARBA" id="ARBA00023242"/>
    </source>
</evidence>
<evidence type="ECO:0000256" key="11">
    <source>
        <dbReference type="ARBA" id="ARBA00057322"/>
    </source>
</evidence>
<evidence type="ECO:0000256" key="4">
    <source>
        <dbReference type="ARBA" id="ARBA00018505"/>
    </source>
</evidence>
<dbReference type="InterPro" id="IPR038217">
    <property type="entry name" value="MRG_C_sf"/>
</dbReference>
<evidence type="ECO:0000256" key="1">
    <source>
        <dbReference type="ARBA" id="ARBA00004123"/>
    </source>
</evidence>
<dbReference type="GO" id="GO:0006355">
    <property type="term" value="P:regulation of DNA-templated transcription"/>
    <property type="evidence" value="ECO:0007669"/>
    <property type="project" value="InterPro"/>
</dbReference>
<organism evidence="15 16">
    <name type="scientific">Cutaneotrichosporon cavernicola</name>
    <dbReference type="NCBI Taxonomy" id="279322"/>
    <lineage>
        <taxon>Eukaryota</taxon>
        <taxon>Fungi</taxon>
        <taxon>Dikarya</taxon>
        <taxon>Basidiomycota</taxon>
        <taxon>Agaricomycotina</taxon>
        <taxon>Tremellomycetes</taxon>
        <taxon>Trichosporonales</taxon>
        <taxon>Trichosporonaceae</taxon>
        <taxon>Cutaneotrichosporon</taxon>
    </lineage>
</organism>
<keyword evidence="5" id="KW-0227">DNA damage</keyword>
<sequence>MAQQNNAQHQPNSFTTDEYVLAYHGPLLYEARILLAENWNESNTLLGTTGPHYFIHYKGWKQTWDEWVPEVRLLKLNESGFAKRRALLEAQTKKNRPAAVAAVEAAKGKDAKGPGKKGEGSRKRGRDTGLETETEFLKRPEVKIVIPDVLKLQLVDDWENVTKNNQLVTLPRKPHVRKMLEEYREYVNQTKKDRSTRATALLSEIIAGITLYFDKALGNNLLYRFERAQYVEQRRGANGKPMSEIYGAEHLLRLFVNFGPFIAYTNIDPESLNILREYINDIMKWMIKEQKRLFVKEYETTTTQYQNLSRT</sequence>
<dbReference type="PANTHER" id="PTHR10880">
    <property type="entry name" value="MORTALITY FACTOR 4-LIKE PROTEIN"/>
    <property type="match status" value="1"/>
</dbReference>
<dbReference type="FunFam" id="2.30.30.140:FF:000104">
    <property type="entry name" value="Unplaced genomic scaffold supercont2.8, whole genome shotgun sequence"/>
    <property type="match status" value="1"/>
</dbReference>
<dbReference type="SUPFAM" id="SSF54160">
    <property type="entry name" value="Chromo domain-like"/>
    <property type="match status" value="1"/>
</dbReference>
<evidence type="ECO:0000256" key="13">
    <source>
        <dbReference type="SAM" id="MobiDB-lite"/>
    </source>
</evidence>
<dbReference type="RefSeq" id="XP_060457747.1">
    <property type="nucleotide sequence ID" value="XM_060601232.1"/>
</dbReference>
<evidence type="ECO:0000256" key="5">
    <source>
        <dbReference type="ARBA" id="ARBA00022763"/>
    </source>
</evidence>
<comment type="similarity">
    <text evidence="2">Belongs to the MRG family.</text>
</comment>
<evidence type="ECO:0000256" key="3">
    <source>
        <dbReference type="ARBA" id="ARBA00011353"/>
    </source>
</evidence>
<dbReference type="InterPro" id="IPR000953">
    <property type="entry name" value="Chromo/chromo_shadow_dom"/>
</dbReference>
<dbReference type="AlphaFoldDB" id="A0AA48L5V1"/>
<dbReference type="InterPro" id="IPR026541">
    <property type="entry name" value="MRG_dom"/>
</dbReference>
<evidence type="ECO:0000256" key="9">
    <source>
        <dbReference type="ARBA" id="ARBA00023204"/>
    </source>
</evidence>
<dbReference type="PANTHER" id="PTHR10880:SF15">
    <property type="entry name" value="MSL COMPLEX SUBUNIT 3"/>
    <property type="match status" value="1"/>
</dbReference>
<keyword evidence="7" id="KW-0805">Transcription regulation</keyword>
<evidence type="ECO:0000313" key="16">
    <source>
        <dbReference type="Proteomes" id="UP001233271"/>
    </source>
</evidence>
<comment type="subunit">
    <text evidence="3">Component of the NuA4 histone acetyltransferase complex.</text>
</comment>